<dbReference type="Proteomes" id="UP000831390">
    <property type="component" value="Chromosome"/>
</dbReference>
<evidence type="ECO:0000313" key="2">
    <source>
        <dbReference type="EMBL" id="UOE35953.1"/>
    </source>
</evidence>
<dbReference type="SUPFAM" id="SSF49464">
    <property type="entry name" value="Carboxypeptidase regulatory domain-like"/>
    <property type="match status" value="1"/>
</dbReference>
<keyword evidence="1" id="KW-0732">Signal</keyword>
<evidence type="ECO:0000313" key="3">
    <source>
        <dbReference type="Proteomes" id="UP000831390"/>
    </source>
</evidence>
<proteinExistence type="predicted"/>
<feature type="signal peptide" evidence="1">
    <location>
        <begin position="1"/>
        <end position="27"/>
    </location>
</feature>
<dbReference type="InterPro" id="IPR008969">
    <property type="entry name" value="CarboxyPept-like_regulatory"/>
</dbReference>
<dbReference type="EMBL" id="CP094534">
    <property type="protein sequence ID" value="UOE35953.1"/>
    <property type="molecule type" value="Genomic_DNA"/>
</dbReference>
<protein>
    <submittedName>
        <fullName evidence="2">Carboxypeptidase-like regulatory domain-containing protein</fullName>
    </submittedName>
</protein>
<feature type="chain" id="PRO_5046760973" evidence="1">
    <location>
        <begin position="28"/>
        <end position="140"/>
    </location>
</feature>
<gene>
    <name evidence="2" type="ORF">MTP16_09985</name>
</gene>
<accession>A0ABY4BDT4</accession>
<name>A0ABY4BDT4_9BACT</name>
<reference evidence="2 3" key="1">
    <citation type="submission" date="2022-03" db="EMBL/GenBank/DDBJ databases">
        <title>Hymenobactersp. isolated from the air.</title>
        <authorList>
            <person name="Won M."/>
            <person name="Kwon S.-W."/>
        </authorList>
    </citation>
    <scope>NUCLEOTIDE SEQUENCE [LARGE SCALE GENOMIC DNA]</scope>
    <source>
        <strain evidence="2 3">KACC 22596</strain>
    </source>
</reference>
<dbReference type="RefSeq" id="WP_243519152.1">
    <property type="nucleotide sequence ID" value="NZ_CP094534.1"/>
</dbReference>
<keyword evidence="3" id="KW-1185">Reference proteome</keyword>
<sequence>MQRITRLCFSAAAAALFLSIAPFKGHAQYAFNSVPEPKELAVEADPEGGKAPASGATKLIHGVIQNEQGALPGATVWLKGSRTIVVTNAEGAFELQVPADAKTVKLVCSYGGLQEEELTLTPVQAMGSIYLVHANQALKK</sequence>
<dbReference type="Pfam" id="PF13715">
    <property type="entry name" value="CarbopepD_reg_2"/>
    <property type="match status" value="1"/>
</dbReference>
<organism evidence="2 3">
    <name type="scientific">Hymenobacter monticola</name>
    <dbReference type="NCBI Taxonomy" id="1705399"/>
    <lineage>
        <taxon>Bacteria</taxon>
        <taxon>Pseudomonadati</taxon>
        <taxon>Bacteroidota</taxon>
        <taxon>Cytophagia</taxon>
        <taxon>Cytophagales</taxon>
        <taxon>Hymenobacteraceae</taxon>
        <taxon>Hymenobacter</taxon>
    </lineage>
</organism>
<dbReference type="Gene3D" id="2.60.40.1120">
    <property type="entry name" value="Carboxypeptidase-like, regulatory domain"/>
    <property type="match status" value="1"/>
</dbReference>
<evidence type="ECO:0000256" key="1">
    <source>
        <dbReference type="SAM" id="SignalP"/>
    </source>
</evidence>